<accession>A0A4Y2SB36</accession>
<evidence type="ECO:0000256" key="1">
    <source>
        <dbReference type="SAM" id="MobiDB-lite"/>
    </source>
</evidence>
<sequence>FEKEYRGSMKEYEESGHMSPNKDLDSSKIAYFLLHYAVQKKDSIATKLRVVFDGSCKPPNSNSLNSVLGAKSTVALLKPVSIPLLKLNGALLLARLFSVLINSLKDHVINLYDWTDSQVVLSWLLSPPRNWKPFIAKRTSEILDLIPWNRNVFIIVLCAVDLKLTCPKKKKMADLPKDRVIPNRPFSICGIDYAGPISVLKHKGRGAKTTKCYIVVFVCFATKALNLELVSDLTFEAFITALRRFFSRRGKGYSF</sequence>
<dbReference type="AlphaFoldDB" id="A0A4Y2SB36"/>
<dbReference type="InterPro" id="IPR036397">
    <property type="entry name" value="RNaseH_sf"/>
</dbReference>
<name>A0A4Y2SB36_ARAVE</name>
<comment type="caution">
    <text evidence="2">The sequence shown here is derived from an EMBL/GenBank/DDBJ whole genome shotgun (WGS) entry which is preliminary data.</text>
</comment>
<dbReference type="EMBL" id="BGPR01020382">
    <property type="protein sequence ID" value="GBN84519.1"/>
    <property type="molecule type" value="Genomic_DNA"/>
</dbReference>
<dbReference type="SUPFAM" id="SSF53098">
    <property type="entry name" value="Ribonuclease H-like"/>
    <property type="match status" value="1"/>
</dbReference>
<keyword evidence="3" id="KW-1185">Reference proteome</keyword>
<evidence type="ECO:0000313" key="2">
    <source>
        <dbReference type="EMBL" id="GBN84519.1"/>
    </source>
</evidence>
<proteinExistence type="predicted"/>
<reference evidence="2 3" key="1">
    <citation type="journal article" date="2019" name="Sci. Rep.">
        <title>Orb-weaving spider Araneus ventricosus genome elucidates the spidroin gene catalogue.</title>
        <authorList>
            <person name="Kono N."/>
            <person name="Nakamura H."/>
            <person name="Ohtoshi R."/>
            <person name="Moran D.A.P."/>
            <person name="Shinohara A."/>
            <person name="Yoshida Y."/>
            <person name="Fujiwara M."/>
            <person name="Mori M."/>
            <person name="Tomita M."/>
            <person name="Arakawa K."/>
        </authorList>
    </citation>
    <scope>NUCLEOTIDE SEQUENCE [LARGE SCALE GENOMIC DNA]</scope>
</reference>
<feature type="region of interest" description="Disordered" evidence="1">
    <location>
        <begin position="1"/>
        <end position="21"/>
    </location>
</feature>
<dbReference type="Gene3D" id="3.30.420.10">
    <property type="entry name" value="Ribonuclease H-like superfamily/Ribonuclease H"/>
    <property type="match status" value="1"/>
</dbReference>
<dbReference type="OrthoDB" id="10478387at2759"/>
<dbReference type="PANTHER" id="PTHR47331">
    <property type="entry name" value="PHD-TYPE DOMAIN-CONTAINING PROTEIN"/>
    <property type="match status" value="1"/>
</dbReference>
<dbReference type="Pfam" id="PF05380">
    <property type="entry name" value="Peptidase_A17"/>
    <property type="match status" value="1"/>
</dbReference>
<organism evidence="2 3">
    <name type="scientific">Araneus ventricosus</name>
    <name type="common">Orbweaver spider</name>
    <name type="synonym">Epeira ventricosa</name>
    <dbReference type="NCBI Taxonomy" id="182803"/>
    <lineage>
        <taxon>Eukaryota</taxon>
        <taxon>Metazoa</taxon>
        <taxon>Ecdysozoa</taxon>
        <taxon>Arthropoda</taxon>
        <taxon>Chelicerata</taxon>
        <taxon>Arachnida</taxon>
        <taxon>Araneae</taxon>
        <taxon>Araneomorphae</taxon>
        <taxon>Entelegynae</taxon>
        <taxon>Araneoidea</taxon>
        <taxon>Araneidae</taxon>
        <taxon>Araneus</taxon>
    </lineage>
</organism>
<evidence type="ECO:0000313" key="3">
    <source>
        <dbReference type="Proteomes" id="UP000499080"/>
    </source>
</evidence>
<dbReference type="InterPro" id="IPR012337">
    <property type="entry name" value="RNaseH-like_sf"/>
</dbReference>
<feature type="non-terminal residue" evidence="2">
    <location>
        <position position="1"/>
    </location>
</feature>
<dbReference type="InterPro" id="IPR008042">
    <property type="entry name" value="Retrotrans_Pao"/>
</dbReference>
<dbReference type="PANTHER" id="PTHR47331:SF1">
    <property type="entry name" value="GAG-LIKE PROTEIN"/>
    <property type="match status" value="1"/>
</dbReference>
<dbReference type="Proteomes" id="UP000499080">
    <property type="component" value="Unassembled WGS sequence"/>
</dbReference>
<dbReference type="GO" id="GO:0003676">
    <property type="term" value="F:nucleic acid binding"/>
    <property type="evidence" value="ECO:0007669"/>
    <property type="project" value="InterPro"/>
</dbReference>
<gene>
    <name evidence="2" type="ORF">AVEN_231910-2_1</name>
</gene>
<protein>
    <submittedName>
        <fullName evidence="2">Uncharacterized protein</fullName>
    </submittedName>
</protein>